<dbReference type="EMBL" id="CAADRA010000382">
    <property type="protein sequence ID" value="VFT79943.1"/>
    <property type="molecule type" value="Genomic_DNA"/>
</dbReference>
<name>A0A485KBZ6_9STRA</name>
<evidence type="ECO:0000313" key="3">
    <source>
        <dbReference type="Proteomes" id="UP000332933"/>
    </source>
</evidence>
<accession>A0A485KBZ6</accession>
<dbReference type="AlphaFoldDB" id="A0A485KBZ6"/>
<reference evidence="2 3" key="1">
    <citation type="submission" date="2019-03" db="EMBL/GenBank/DDBJ databases">
        <authorList>
            <person name="Gaulin E."/>
            <person name="Dumas B."/>
        </authorList>
    </citation>
    <scope>NUCLEOTIDE SEQUENCE [LARGE SCALE GENOMIC DNA]</scope>
    <source>
        <strain evidence="2">CBS 568.67</strain>
    </source>
</reference>
<organism evidence="2 3">
    <name type="scientific">Aphanomyces stellatus</name>
    <dbReference type="NCBI Taxonomy" id="120398"/>
    <lineage>
        <taxon>Eukaryota</taxon>
        <taxon>Sar</taxon>
        <taxon>Stramenopiles</taxon>
        <taxon>Oomycota</taxon>
        <taxon>Saprolegniomycetes</taxon>
        <taxon>Saprolegniales</taxon>
        <taxon>Verrucalvaceae</taxon>
        <taxon>Aphanomyces</taxon>
    </lineage>
</organism>
<dbReference type="EMBL" id="VJMH01000382">
    <property type="protein sequence ID" value="KAF0716615.1"/>
    <property type="molecule type" value="Genomic_DNA"/>
</dbReference>
<reference evidence="1" key="2">
    <citation type="submission" date="2019-06" db="EMBL/GenBank/DDBJ databases">
        <title>Genomics analysis of Aphanomyces spp. identifies a new class of oomycete effector associated with host adaptation.</title>
        <authorList>
            <person name="Gaulin E."/>
        </authorList>
    </citation>
    <scope>NUCLEOTIDE SEQUENCE</scope>
    <source>
        <strain evidence="1">CBS 578.67</strain>
    </source>
</reference>
<proteinExistence type="predicted"/>
<evidence type="ECO:0000313" key="1">
    <source>
        <dbReference type="EMBL" id="KAF0716615.1"/>
    </source>
</evidence>
<dbReference type="Proteomes" id="UP000332933">
    <property type="component" value="Unassembled WGS sequence"/>
</dbReference>
<dbReference type="OrthoDB" id="116992at2759"/>
<evidence type="ECO:0000313" key="2">
    <source>
        <dbReference type="EMBL" id="VFT79943.1"/>
    </source>
</evidence>
<protein>
    <submittedName>
        <fullName evidence="2">Aste57867_2751 protein</fullName>
    </submittedName>
</protein>
<keyword evidence="3" id="KW-1185">Reference proteome</keyword>
<sequence>MFRICGWKEFNPERVQNQVSASFKSYLADTAHIESQAEYQRILHGARETLEKSNTTSNSYIAPDKDPFQLDSIYRELSCMPFVLNDTRLPEETVLFVIAAEEFINGFSDVILRAFKSNHVIQILNGGTEMAELINYICKYTTKDQQKIECRMALYIRAQKEILAAENGELLSDEPKCRRRLASHMFNMTKKQEIAGPLCALYLERESCPYISHSYKNISIRHVLKYSHEHSDTPLRLKAITNMSKRDNLLHGLSEIDECESERYL</sequence>
<gene>
    <name evidence="2" type="primary">Aste57867_2751</name>
    <name evidence="1" type="ORF">As57867_002744</name>
    <name evidence="2" type="ORF">ASTE57867_2751</name>
</gene>